<evidence type="ECO:0000313" key="6">
    <source>
        <dbReference type="Proteomes" id="UP000030762"/>
    </source>
</evidence>
<dbReference type="RefSeq" id="XP_008604501.1">
    <property type="nucleotide sequence ID" value="XM_008606279.1"/>
</dbReference>
<organism evidence="5 6">
    <name type="scientific">Saprolegnia diclina (strain VS20)</name>
    <dbReference type="NCBI Taxonomy" id="1156394"/>
    <lineage>
        <taxon>Eukaryota</taxon>
        <taxon>Sar</taxon>
        <taxon>Stramenopiles</taxon>
        <taxon>Oomycota</taxon>
        <taxon>Saprolegniomycetes</taxon>
        <taxon>Saprolegniales</taxon>
        <taxon>Saprolegniaceae</taxon>
        <taxon>Saprolegnia</taxon>
    </lineage>
</organism>
<dbReference type="Gene3D" id="3.30.160.20">
    <property type="match status" value="1"/>
</dbReference>
<dbReference type="HAMAP" id="MF_00094">
    <property type="entry name" value="Rel_fac_2"/>
    <property type="match status" value="1"/>
</dbReference>
<proteinExistence type="inferred from homology"/>
<dbReference type="OrthoDB" id="2019491at2759"/>
<gene>
    <name evidence="5" type="ORF">SDRG_00785</name>
</gene>
<evidence type="ECO:0000256" key="2">
    <source>
        <dbReference type="ARBA" id="ARBA00022917"/>
    </source>
</evidence>
<dbReference type="Proteomes" id="UP000030762">
    <property type="component" value="Unassembled WGS sequence"/>
</dbReference>
<dbReference type="GO" id="GO:0016149">
    <property type="term" value="F:translation release factor activity, codon specific"/>
    <property type="evidence" value="ECO:0007669"/>
    <property type="project" value="InterPro"/>
</dbReference>
<evidence type="ECO:0000259" key="4">
    <source>
        <dbReference type="PROSITE" id="PS00745"/>
    </source>
</evidence>
<dbReference type="Gene3D" id="1.20.58.410">
    <property type="entry name" value="Release factor"/>
    <property type="match status" value="1"/>
</dbReference>
<dbReference type="Gene3D" id="3.30.70.1660">
    <property type="match status" value="1"/>
</dbReference>
<dbReference type="FunCoup" id="T0SFW9">
    <property type="interactions" value="7"/>
</dbReference>
<dbReference type="Pfam" id="PF03462">
    <property type="entry name" value="PCRF"/>
    <property type="match status" value="1"/>
</dbReference>
<keyword evidence="3" id="KW-0175">Coiled coil</keyword>
<keyword evidence="6" id="KW-1185">Reference proteome</keyword>
<dbReference type="InterPro" id="IPR004374">
    <property type="entry name" value="PrfB"/>
</dbReference>
<feature type="domain" description="Prokaryotic-type class I peptide chain release factors" evidence="4">
    <location>
        <begin position="268"/>
        <end position="284"/>
    </location>
</feature>
<sequence length="393" mass="43413">MLASARRAWFSSDDVDRATKAMIADFWSTHDATSTDVALITKVLSSPSHTTALAELRHATQSDTLWDDATSAAKLLQQLSVLEKRDAMADQLQQTLDETKELFVDLALEEHEEDVVAGCVASLATALASAKKLRAELLMSEPADPSSCFLEIHAGAGGTESCDWVDMLLRMYMRWGTDQGFATELVNAVPGDEAGYRSVCLRLDGSYAYGWTRTEAGVHRLVRISPFDSASRRHTSFAQVRVFPLAAAVPGARDIRIDTKDLRIDTYRASGPGGQHVNKTESAIRITHLPTNIVVQCQSDRSQHRNKDTAMEMLRARLLQLELIDQENERRKYTQGLGDNGWGSQIRSYVLHPYKMVKDHRTNVSKSNTSAVLDGDITTFIQEALLATAASVE</sequence>
<dbReference type="EMBL" id="JH767133">
    <property type="protein sequence ID" value="EQC41932.1"/>
    <property type="molecule type" value="Genomic_DNA"/>
</dbReference>
<dbReference type="InterPro" id="IPR045853">
    <property type="entry name" value="Pep_chain_release_fac_I_sf"/>
</dbReference>
<dbReference type="STRING" id="1156394.T0SFW9"/>
<dbReference type="PANTHER" id="PTHR43116:SF3">
    <property type="entry name" value="CLASS I PEPTIDE CHAIN RELEASE FACTOR"/>
    <property type="match status" value="1"/>
</dbReference>
<evidence type="ECO:0000256" key="3">
    <source>
        <dbReference type="SAM" id="Coils"/>
    </source>
</evidence>
<dbReference type="eggNOG" id="KOG2726">
    <property type="taxonomic scope" value="Eukaryota"/>
</dbReference>
<reference evidence="5 6" key="1">
    <citation type="submission" date="2012-04" db="EMBL/GenBank/DDBJ databases">
        <title>The Genome Sequence of Saprolegnia declina VS20.</title>
        <authorList>
            <consortium name="The Broad Institute Genome Sequencing Platform"/>
            <person name="Russ C."/>
            <person name="Nusbaum C."/>
            <person name="Tyler B."/>
            <person name="van West P."/>
            <person name="Dieguez-Uribeondo J."/>
            <person name="de Bruijn I."/>
            <person name="Tripathy S."/>
            <person name="Jiang R."/>
            <person name="Young S.K."/>
            <person name="Zeng Q."/>
            <person name="Gargeya S."/>
            <person name="Fitzgerald M."/>
            <person name="Haas B."/>
            <person name="Abouelleil A."/>
            <person name="Alvarado L."/>
            <person name="Arachchi H.M."/>
            <person name="Berlin A."/>
            <person name="Chapman S.B."/>
            <person name="Goldberg J."/>
            <person name="Griggs A."/>
            <person name="Gujja S."/>
            <person name="Hansen M."/>
            <person name="Howarth C."/>
            <person name="Imamovic A."/>
            <person name="Larimer J."/>
            <person name="McCowen C."/>
            <person name="Montmayeur A."/>
            <person name="Murphy C."/>
            <person name="Neiman D."/>
            <person name="Pearson M."/>
            <person name="Priest M."/>
            <person name="Roberts A."/>
            <person name="Saif S."/>
            <person name="Shea T."/>
            <person name="Sisk P."/>
            <person name="Sykes S."/>
            <person name="Wortman J."/>
            <person name="Nusbaum C."/>
            <person name="Birren B."/>
        </authorList>
    </citation>
    <scope>NUCLEOTIDE SEQUENCE [LARGE SCALE GENOMIC DNA]</scope>
    <source>
        <strain evidence="5 6">VS20</strain>
    </source>
</reference>
<dbReference type="OMA" id="YVFHPYQ"/>
<evidence type="ECO:0000256" key="1">
    <source>
        <dbReference type="ARBA" id="ARBA00010835"/>
    </source>
</evidence>
<dbReference type="InParanoid" id="T0SFW9"/>
<dbReference type="FunFam" id="3.30.160.20:FF:000004">
    <property type="entry name" value="Peptide chain release factor 1"/>
    <property type="match status" value="1"/>
</dbReference>
<dbReference type="AlphaFoldDB" id="T0SFW9"/>
<dbReference type="PANTHER" id="PTHR43116">
    <property type="entry name" value="PEPTIDE CHAIN RELEASE FACTOR 2"/>
    <property type="match status" value="1"/>
</dbReference>
<dbReference type="Pfam" id="PF00472">
    <property type="entry name" value="RF-1"/>
    <property type="match status" value="1"/>
</dbReference>
<dbReference type="PROSITE" id="PS00745">
    <property type="entry name" value="RF_PROK_I"/>
    <property type="match status" value="1"/>
</dbReference>
<feature type="coiled-coil region" evidence="3">
    <location>
        <begin position="82"/>
        <end position="109"/>
    </location>
</feature>
<dbReference type="GeneID" id="19941512"/>
<dbReference type="GO" id="GO:0005737">
    <property type="term" value="C:cytoplasm"/>
    <property type="evidence" value="ECO:0007669"/>
    <property type="project" value="InterPro"/>
</dbReference>
<dbReference type="VEuPathDB" id="FungiDB:SDRG_00785"/>
<dbReference type="SMART" id="SM00937">
    <property type="entry name" value="PCRF"/>
    <property type="match status" value="1"/>
</dbReference>
<dbReference type="InterPro" id="IPR000352">
    <property type="entry name" value="Pep_chain_release_fac_I"/>
</dbReference>
<comment type="similarity">
    <text evidence="1">Belongs to the prokaryotic/mitochondrial release factor family.</text>
</comment>
<dbReference type="InterPro" id="IPR005139">
    <property type="entry name" value="PCRF"/>
</dbReference>
<protein>
    <submittedName>
        <fullName evidence="5">Peptide chain release factor 2</fullName>
    </submittedName>
</protein>
<name>T0SFW9_SAPDV</name>
<evidence type="ECO:0000313" key="5">
    <source>
        <dbReference type="EMBL" id="EQC41932.1"/>
    </source>
</evidence>
<dbReference type="NCBIfam" id="TIGR00020">
    <property type="entry name" value="prfB"/>
    <property type="match status" value="1"/>
</dbReference>
<keyword evidence="2" id="KW-0648">Protein biosynthesis</keyword>
<dbReference type="SUPFAM" id="SSF75620">
    <property type="entry name" value="Release factor"/>
    <property type="match status" value="1"/>
</dbReference>
<accession>T0SFW9</accession>